<evidence type="ECO:0000256" key="1">
    <source>
        <dbReference type="SAM" id="Phobius"/>
    </source>
</evidence>
<name>A0A238VQ39_HALVU</name>
<sequence length="77" mass="8704">MIQKVWEVGRGIVAVILIVGILYAIFDWRYTHGIYGFGDPILGMIESTAPDVFAILAVASIFAVFVFYNRFSSSWQR</sequence>
<dbReference type="AlphaFoldDB" id="A0A238VQ39"/>
<evidence type="ECO:0000313" key="2">
    <source>
        <dbReference type="EMBL" id="SNR36328.1"/>
    </source>
</evidence>
<accession>A0A238VQ39</accession>
<keyword evidence="1" id="KW-0472">Membrane</keyword>
<dbReference type="Proteomes" id="UP000198397">
    <property type="component" value="Unassembled WGS sequence"/>
</dbReference>
<protein>
    <submittedName>
        <fullName evidence="2">Uncharacterized protein</fullName>
    </submittedName>
</protein>
<gene>
    <name evidence="2" type="ORF">SAMN06264855_103254</name>
</gene>
<feature type="transmembrane region" description="Helical" evidence="1">
    <location>
        <begin position="12"/>
        <end position="32"/>
    </location>
</feature>
<keyword evidence="1" id="KW-0812">Transmembrane</keyword>
<organism evidence="2 3">
    <name type="scientific">Halorubrum vacuolatum</name>
    <name type="common">Natronobacterium vacuolatum</name>
    <dbReference type="NCBI Taxonomy" id="63740"/>
    <lineage>
        <taxon>Archaea</taxon>
        <taxon>Methanobacteriati</taxon>
        <taxon>Methanobacteriota</taxon>
        <taxon>Stenosarchaea group</taxon>
        <taxon>Halobacteria</taxon>
        <taxon>Halobacteriales</taxon>
        <taxon>Haloferacaceae</taxon>
        <taxon>Halorubrum</taxon>
    </lineage>
</organism>
<evidence type="ECO:0000313" key="3">
    <source>
        <dbReference type="Proteomes" id="UP000198397"/>
    </source>
</evidence>
<dbReference type="EMBL" id="FZNQ01000003">
    <property type="protein sequence ID" value="SNR36328.1"/>
    <property type="molecule type" value="Genomic_DNA"/>
</dbReference>
<proteinExistence type="predicted"/>
<feature type="transmembrane region" description="Helical" evidence="1">
    <location>
        <begin position="52"/>
        <end position="71"/>
    </location>
</feature>
<reference evidence="2 3" key="1">
    <citation type="submission" date="2017-06" db="EMBL/GenBank/DDBJ databases">
        <authorList>
            <person name="Kim H.J."/>
            <person name="Triplett B.A."/>
        </authorList>
    </citation>
    <scope>NUCLEOTIDE SEQUENCE [LARGE SCALE GENOMIC DNA]</scope>
    <source>
        <strain evidence="2 3">DSM 8800</strain>
    </source>
</reference>
<keyword evidence="1" id="KW-1133">Transmembrane helix</keyword>
<keyword evidence="3" id="KW-1185">Reference proteome</keyword>